<dbReference type="InterPro" id="IPR004591">
    <property type="entry name" value="Rfa1"/>
</dbReference>
<dbReference type="InterPro" id="IPR047192">
    <property type="entry name" value="Euk_RPA1_DBD_C"/>
</dbReference>
<dbReference type="OrthoDB" id="1751331at2759"/>
<dbReference type="InterPro" id="IPR013955">
    <property type="entry name" value="Rep_factor-A_C"/>
</dbReference>
<dbReference type="InterPro" id="IPR004365">
    <property type="entry name" value="NA-bd_OB_tRNA"/>
</dbReference>
<dbReference type="Pfam" id="PF01336">
    <property type="entry name" value="tRNA_anti-codon"/>
    <property type="match status" value="1"/>
</dbReference>
<dbReference type="AlphaFoldDB" id="S3D8U9"/>
<proteinExistence type="inferred from homology"/>
<dbReference type="GO" id="GO:0006281">
    <property type="term" value="P:DNA repair"/>
    <property type="evidence" value="ECO:0007669"/>
    <property type="project" value="EnsemblFungi"/>
</dbReference>
<comment type="subcellular location">
    <subcellularLocation>
        <location evidence="1 9">Nucleus</location>
    </subcellularLocation>
</comment>
<evidence type="ECO:0000313" key="14">
    <source>
        <dbReference type="EMBL" id="EPE09905.1"/>
    </source>
</evidence>
<sequence length="601" mass="67259">MANAEQLVSRGAFATIFSDPEAAKARFPVPVFQCLQVKPLQSGVGDRYRVVLSDMDHYIQTMLATQASHVVHEGKLDRNRLVRVKQYQANSVKGKNILIILDLEVIENTVPTDRLGTPVAYEASPAPQTTIGGAGFYGAKKEEPASETKPMLPRAPVRAPNTDNSFTDIANISLYLRQWNIKGRVTTKSPIRTWHKPSGEGKLFSFNLLDESGEIKVTAFNEQVDEFYDIIEEGAVYCLKEPCRVNLAKKQFTNLAHEYELTLERGSVISKAADQESVPQIRYNFCNLRDLDKIEKDATIDVIGILKEIKECSSITSRNTGKPYDKRDLVLVDDSGYSVRTTVWGRTATDFDAKPESVVALKNVRVSEFGNARTLSLLQSGQLNIEPDITEAHHLKGWYDSIGRNGTFMTLDTGGGGGGNTGGRQENFKTIADVKESNIGADEPAYFSTKATIIYFGSEKTIAYPACGSEDCRKKVFQEGSEWRCEKCNMSFPAPVYRYTLQMNVGDETGLIWLSGFDEQVRTIMGGKSANELMALRETDMQLSFKEFDKALFGRFNFRVRAKMENYNDVQKIRYQILGVTPLDFKAEGHKLAEKIKQFHL</sequence>
<dbReference type="InterPro" id="IPR031657">
    <property type="entry name" value="REPA_OB_2"/>
</dbReference>
<evidence type="ECO:0000256" key="4">
    <source>
        <dbReference type="ARBA" id="ARBA00022723"/>
    </source>
</evidence>
<dbReference type="eggNOG" id="KOG0851">
    <property type="taxonomic scope" value="Eukaryota"/>
</dbReference>
<dbReference type="GO" id="GO:0000785">
    <property type="term" value="C:chromatin"/>
    <property type="evidence" value="ECO:0007669"/>
    <property type="project" value="EnsemblFungi"/>
</dbReference>
<evidence type="ECO:0000259" key="10">
    <source>
        <dbReference type="Pfam" id="PF01336"/>
    </source>
</evidence>
<accession>S3D8U9</accession>
<dbReference type="FunFam" id="2.40.50.140:FF:000041">
    <property type="entry name" value="Replication protein A subunit"/>
    <property type="match status" value="1"/>
</dbReference>
<dbReference type="NCBIfam" id="TIGR00617">
    <property type="entry name" value="rpa1"/>
    <property type="match status" value="1"/>
</dbReference>
<keyword evidence="7 9" id="KW-0238">DNA-binding</keyword>
<dbReference type="CDD" id="cd04475">
    <property type="entry name" value="RPA1_DBD_B"/>
    <property type="match status" value="1"/>
</dbReference>
<evidence type="ECO:0000259" key="11">
    <source>
        <dbReference type="Pfam" id="PF04057"/>
    </source>
</evidence>
<dbReference type="GO" id="GO:0007004">
    <property type="term" value="P:telomere maintenance via telomerase"/>
    <property type="evidence" value="ECO:0007669"/>
    <property type="project" value="EnsemblFungi"/>
</dbReference>
<dbReference type="Pfam" id="PF04057">
    <property type="entry name" value="Rep-A_N"/>
    <property type="match status" value="1"/>
</dbReference>
<feature type="domain" description="Replication protein A OB" evidence="13">
    <location>
        <begin position="288"/>
        <end position="385"/>
    </location>
</feature>
<dbReference type="SUPFAM" id="SSF50249">
    <property type="entry name" value="Nucleic acid-binding proteins"/>
    <property type="match status" value="4"/>
</dbReference>
<keyword evidence="5 9" id="KW-0863">Zinc-finger</keyword>
<keyword evidence="8 9" id="KW-0539">Nucleus</keyword>
<dbReference type="Gene3D" id="2.40.50.140">
    <property type="entry name" value="Nucleic acid-binding proteins"/>
    <property type="match status" value="4"/>
</dbReference>
<evidence type="ECO:0000256" key="8">
    <source>
        <dbReference type="ARBA" id="ARBA00023242"/>
    </source>
</evidence>
<dbReference type="FunFam" id="2.40.50.140:FF:000064">
    <property type="entry name" value="Replication protein A subunit"/>
    <property type="match status" value="1"/>
</dbReference>
<dbReference type="VEuPathDB" id="FungiDB:F503_05000"/>
<dbReference type="GO" id="GO:0005662">
    <property type="term" value="C:DNA replication factor A complex"/>
    <property type="evidence" value="ECO:0007669"/>
    <property type="project" value="EnsemblFungi"/>
</dbReference>
<feature type="domain" description="Replication factor-A protein 1 N-terminal" evidence="11">
    <location>
        <begin position="8"/>
        <end position="107"/>
    </location>
</feature>
<dbReference type="STRING" id="1262450.S3D8U9"/>
<dbReference type="GO" id="GO:0033260">
    <property type="term" value="P:nuclear DNA replication"/>
    <property type="evidence" value="ECO:0007669"/>
    <property type="project" value="EnsemblFungi"/>
</dbReference>
<dbReference type="Proteomes" id="UP000016923">
    <property type="component" value="Unassembled WGS sequence"/>
</dbReference>
<dbReference type="GO" id="GO:0140445">
    <property type="term" value="C:chromosome, telomeric repeat region"/>
    <property type="evidence" value="ECO:0007669"/>
    <property type="project" value="EnsemblFungi"/>
</dbReference>
<dbReference type="GO" id="GO:0003697">
    <property type="term" value="F:single-stranded DNA binding"/>
    <property type="evidence" value="ECO:0007669"/>
    <property type="project" value="EnsemblFungi"/>
</dbReference>
<dbReference type="Pfam" id="PF16900">
    <property type="entry name" value="REPA_OB_2"/>
    <property type="match status" value="1"/>
</dbReference>
<dbReference type="PANTHER" id="PTHR47165">
    <property type="entry name" value="OS03G0429900 PROTEIN"/>
    <property type="match status" value="1"/>
</dbReference>
<feature type="domain" description="Replication factor A C-terminal" evidence="12">
    <location>
        <begin position="446"/>
        <end position="592"/>
    </location>
</feature>
<dbReference type="FunFam" id="2.40.50.140:FF:000090">
    <property type="entry name" value="Replication protein A subunit"/>
    <property type="match status" value="1"/>
</dbReference>
<dbReference type="GO" id="GO:0008270">
    <property type="term" value="F:zinc ion binding"/>
    <property type="evidence" value="ECO:0007669"/>
    <property type="project" value="UniProtKB-KW"/>
</dbReference>
<dbReference type="InterPro" id="IPR012340">
    <property type="entry name" value="NA-bd_OB-fold"/>
</dbReference>
<dbReference type="FunFam" id="2.40.50.140:FF:000117">
    <property type="entry name" value="Replication protein A subunit"/>
    <property type="match status" value="1"/>
</dbReference>
<dbReference type="CDD" id="cd04474">
    <property type="entry name" value="RPA1_DBD_A"/>
    <property type="match status" value="1"/>
</dbReference>
<keyword evidence="15" id="KW-1185">Reference proteome</keyword>
<dbReference type="CDD" id="cd04476">
    <property type="entry name" value="RPA1_DBD_C"/>
    <property type="match status" value="1"/>
</dbReference>
<keyword evidence="4 9" id="KW-0479">Metal-binding</keyword>
<evidence type="ECO:0000256" key="7">
    <source>
        <dbReference type="ARBA" id="ARBA00023125"/>
    </source>
</evidence>
<dbReference type="GO" id="GO:0006310">
    <property type="term" value="P:DNA recombination"/>
    <property type="evidence" value="ECO:0007669"/>
    <property type="project" value="InterPro"/>
</dbReference>
<dbReference type="CDD" id="cd04477">
    <property type="entry name" value="RPA1N"/>
    <property type="match status" value="1"/>
</dbReference>
<comment type="similarity">
    <text evidence="2 9">Belongs to the replication factor A protein 1 family.</text>
</comment>
<organism evidence="14 15">
    <name type="scientific">Ophiostoma piceae (strain UAMH 11346)</name>
    <name type="common">Sap stain fungus</name>
    <dbReference type="NCBI Taxonomy" id="1262450"/>
    <lineage>
        <taxon>Eukaryota</taxon>
        <taxon>Fungi</taxon>
        <taxon>Dikarya</taxon>
        <taxon>Ascomycota</taxon>
        <taxon>Pezizomycotina</taxon>
        <taxon>Sordariomycetes</taxon>
        <taxon>Sordariomycetidae</taxon>
        <taxon>Ophiostomatales</taxon>
        <taxon>Ophiostomataceae</taxon>
        <taxon>Ophiostoma</taxon>
    </lineage>
</organism>
<keyword evidence="3 9" id="KW-0235">DNA replication</keyword>
<evidence type="ECO:0000313" key="15">
    <source>
        <dbReference type="Proteomes" id="UP000016923"/>
    </source>
</evidence>
<reference evidence="14 15" key="1">
    <citation type="journal article" date="2013" name="BMC Genomics">
        <title>The genome and transcriptome of the pine saprophyte Ophiostoma piceae, and a comparison with the bark beetle-associated pine pathogen Grosmannia clavigera.</title>
        <authorList>
            <person name="Haridas S."/>
            <person name="Wang Y."/>
            <person name="Lim L."/>
            <person name="Massoumi Alamouti S."/>
            <person name="Jackman S."/>
            <person name="Docking R."/>
            <person name="Robertson G."/>
            <person name="Birol I."/>
            <person name="Bohlmann J."/>
            <person name="Breuil C."/>
        </authorList>
    </citation>
    <scope>NUCLEOTIDE SEQUENCE [LARGE SCALE GENOMIC DNA]</scope>
    <source>
        <strain evidence="14 15">UAMH 11346</strain>
    </source>
</reference>
<dbReference type="Pfam" id="PF08646">
    <property type="entry name" value="Rep_fac-A_C"/>
    <property type="match status" value="1"/>
</dbReference>
<protein>
    <recommendedName>
        <fullName evidence="9">Replication protein A subunit</fullName>
    </recommendedName>
</protein>
<evidence type="ECO:0000259" key="13">
    <source>
        <dbReference type="Pfam" id="PF16900"/>
    </source>
</evidence>
<evidence type="ECO:0000256" key="5">
    <source>
        <dbReference type="ARBA" id="ARBA00022771"/>
    </source>
</evidence>
<dbReference type="OMA" id="DQCDAFY"/>
<dbReference type="HOGENOM" id="CLU_012393_2_0_1"/>
<evidence type="ECO:0000256" key="9">
    <source>
        <dbReference type="RuleBase" id="RU364130"/>
    </source>
</evidence>
<evidence type="ECO:0000256" key="3">
    <source>
        <dbReference type="ARBA" id="ARBA00022705"/>
    </source>
</evidence>
<evidence type="ECO:0000256" key="2">
    <source>
        <dbReference type="ARBA" id="ARBA00005690"/>
    </source>
</evidence>
<comment type="subunit">
    <text evidence="9">Component of the heterotrimeric canonical replication protein A complex (RPA).</text>
</comment>
<dbReference type="EMBL" id="KE148146">
    <property type="protein sequence ID" value="EPE09905.1"/>
    <property type="molecule type" value="Genomic_DNA"/>
</dbReference>
<feature type="domain" description="OB" evidence="10">
    <location>
        <begin position="180"/>
        <end position="262"/>
    </location>
</feature>
<evidence type="ECO:0000259" key="12">
    <source>
        <dbReference type="Pfam" id="PF08646"/>
    </source>
</evidence>
<evidence type="ECO:0000256" key="6">
    <source>
        <dbReference type="ARBA" id="ARBA00022833"/>
    </source>
</evidence>
<dbReference type="PANTHER" id="PTHR47165:SF4">
    <property type="entry name" value="OS03G0429900 PROTEIN"/>
    <property type="match status" value="1"/>
</dbReference>
<keyword evidence="6 9" id="KW-0862">Zinc</keyword>
<dbReference type="InterPro" id="IPR007199">
    <property type="entry name" value="Rep_factor-A_N"/>
</dbReference>
<evidence type="ECO:0000256" key="1">
    <source>
        <dbReference type="ARBA" id="ARBA00004123"/>
    </source>
</evidence>
<comment type="function">
    <text evidence="9">As part of the replication protein A (RPA/RP-A), a single-stranded DNA-binding heterotrimeric complex, may play an essential role in DNA replication, recombination and repair. Binds and stabilizes single-stranded DNA intermediates, preventing complementary DNA reannealing and recruiting different proteins involved in DNA metabolism.</text>
</comment>
<name>S3D8U9_OPHP1</name>
<gene>
    <name evidence="14" type="ORF">F503_05000</name>
</gene>
<dbReference type="GO" id="GO:0035861">
    <property type="term" value="C:site of double-strand break"/>
    <property type="evidence" value="ECO:0007669"/>
    <property type="project" value="EnsemblFungi"/>
</dbReference>